<dbReference type="EMBL" id="JBHFNR010000080">
    <property type="protein sequence ID" value="MFB2893642.1"/>
    <property type="molecule type" value="Genomic_DNA"/>
</dbReference>
<proteinExistence type="predicted"/>
<keyword evidence="2" id="KW-1185">Reference proteome</keyword>
<dbReference type="InterPro" id="IPR011059">
    <property type="entry name" value="Metal-dep_hydrolase_composite"/>
</dbReference>
<organism evidence="1 2">
    <name type="scientific">Floridaenema flaviceps BLCC-F50</name>
    <dbReference type="NCBI Taxonomy" id="3153642"/>
    <lineage>
        <taxon>Bacteria</taxon>
        <taxon>Bacillati</taxon>
        <taxon>Cyanobacteriota</taxon>
        <taxon>Cyanophyceae</taxon>
        <taxon>Oscillatoriophycideae</taxon>
        <taxon>Aerosakkonematales</taxon>
        <taxon>Aerosakkonemataceae</taxon>
        <taxon>Floridanema</taxon>
        <taxon>Floridanema flaviceps</taxon>
    </lineage>
</organism>
<name>A0ABV4XRC2_9CYAN</name>
<evidence type="ECO:0000313" key="1">
    <source>
        <dbReference type="EMBL" id="MFB2893642.1"/>
    </source>
</evidence>
<reference evidence="1 2" key="1">
    <citation type="submission" date="2024-09" db="EMBL/GenBank/DDBJ databases">
        <title>Floridaenema gen nov. (Aerosakkonemataceae, Aerosakkonematales ord. nov., Cyanobacteria) from benthic tropical and subtropical fresh waters, with the description of four new species.</title>
        <authorList>
            <person name="Moretto J.A."/>
            <person name="Berthold D.E."/>
            <person name="Lefler F.W."/>
            <person name="Huang I.-S."/>
            <person name="Laughinghouse H. IV."/>
        </authorList>
    </citation>
    <scope>NUCLEOTIDE SEQUENCE [LARGE SCALE GENOMIC DNA]</scope>
    <source>
        <strain evidence="1 2">BLCC-F50</strain>
    </source>
</reference>
<accession>A0ABV4XRC2</accession>
<dbReference type="Gene3D" id="2.30.40.10">
    <property type="entry name" value="Urease, subunit C, domain 1"/>
    <property type="match status" value="1"/>
</dbReference>
<protein>
    <submittedName>
        <fullName evidence="1">Uncharacterized protein</fullName>
    </submittedName>
</protein>
<dbReference type="RefSeq" id="WP_413263302.1">
    <property type="nucleotide sequence ID" value="NZ_JBHFNR010000080.1"/>
</dbReference>
<gene>
    <name evidence="1" type="ORF">ACE1CI_12085</name>
</gene>
<comment type="caution">
    <text evidence="1">The sequence shown here is derived from an EMBL/GenBank/DDBJ whole genome shotgun (WGS) entry which is preliminary data.</text>
</comment>
<dbReference type="SUPFAM" id="SSF51338">
    <property type="entry name" value="Composite domain of metallo-dependent hydrolases"/>
    <property type="match status" value="1"/>
</dbReference>
<sequence>MLDVIIQNGLIFDGLGSAPMRGDLGIENGKIVAIAPSIPANAHQVEESEGLHNSYSTHQEAMKSYKVYVEKLDYLWKRNREMSLMTFMGDIPAAKADEQEMLDTLVPNVPNRCEIAD</sequence>
<evidence type="ECO:0000313" key="2">
    <source>
        <dbReference type="Proteomes" id="UP001576784"/>
    </source>
</evidence>
<dbReference type="Proteomes" id="UP001576784">
    <property type="component" value="Unassembled WGS sequence"/>
</dbReference>